<organism evidence="1 2">
    <name type="scientific">Clostridium senegalense</name>
    <dbReference type="NCBI Taxonomy" id="1465809"/>
    <lineage>
        <taxon>Bacteria</taxon>
        <taxon>Bacillati</taxon>
        <taxon>Bacillota</taxon>
        <taxon>Clostridia</taxon>
        <taxon>Eubacteriales</taxon>
        <taxon>Clostridiaceae</taxon>
        <taxon>Clostridium</taxon>
    </lineage>
</organism>
<proteinExistence type="predicted"/>
<evidence type="ECO:0000313" key="1">
    <source>
        <dbReference type="EMBL" id="NEU06100.1"/>
    </source>
</evidence>
<dbReference type="RefSeq" id="WP_199870655.1">
    <property type="nucleotide sequence ID" value="NZ_JAAGPU010000033.1"/>
</dbReference>
<dbReference type="Proteomes" id="UP000481872">
    <property type="component" value="Unassembled WGS sequence"/>
</dbReference>
<evidence type="ECO:0000313" key="2">
    <source>
        <dbReference type="Proteomes" id="UP000481872"/>
    </source>
</evidence>
<comment type="caution">
    <text evidence="1">The sequence shown here is derived from an EMBL/GenBank/DDBJ whole genome shotgun (WGS) entry which is preliminary data.</text>
</comment>
<reference evidence="1 2" key="1">
    <citation type="submission" date="2020-02" db="EMBL/GenBank/DDBJ databases">
        <title>Genome assembly of a novel Clostridium senegalense strain.</title>
        <authorList>
            <person name="Gupta T.B."/>
            <person name="Jauregui R."/>
            <person name="Maclean P."/>
            <person name="Nawarathana A."/>
            <person name="Brightwell G."/>
        </authorList>
    </citation>
    <scope>NUCLEOTIDE SEQUENCE [LARGE SCALE GENOMIC DNA]</scope>
    <source>
        <strain evidence="1 2">AGRFS4</strain>
    </source>
</reference>
<sequence>MNNRTENPNKNIRISDASKINLVNQYNQTVKTFKNNTVNIEGKEYLQLDKALETLKEVAPFSSMFT</sequence>
<name>A0A6M0H5W1_9CLOT</name>
<dbReference type="AlphaFoldDB" id="A0A6M0H5W1"/>
<dbReference type="EMBL" id="JAAGPU010000033">
    <property type="protein sequence ID" value="NEU06100.1"/>
    <property type="molecule type" value="Genomic_DNA"/>
</dbReference>
<protein>
    <submittedName>
        <fullName evidence="1">Uncharacterized protein</fullName>
    </submittedName>
</protein>
<gene>
    <name evidence="1" type="ORF">G3M99_14800</name>
</gene>
<keyword evidence="2" id="KW-1185">Reference proteome</keyword>
<accession>A0A6M0H5W1</accession>